<dbReference type="InterPro" id="IPR006549">
    <property type="entry name" value="HAD-SF_hydro_IIIA"/>
</dbReference>
<evidence type="ECO:0000256" key="8">
    <source>
        <dbReference type="PIRSR" id="PIRSR004682-1"/>
    </source>
</evidence>
<feature type="site" description="Contributes to substrate recognition" evidence="9">
    <location>
        <position position="105"/>
    </location>
</feature>
<dbReference type="InterPro" id="IPR004446">
    <property type="entry name" value="Heptose_bisP_phosphatase"/>
</dbReference>
<reference evidence="12 13" key="2">
    <citation type="submission" date="2020-08" db="EMBL/GenBank/DDBJ databases">
        <title>Sequencing the genomes of 1000 actinobacteria strains.</title>
        <authorList>
            <person name="Klenk H.-P."/>
        </authorList>
    </citation>
    <scope>NUCLEOTIDE SEQUENCE [LARGE SCALE GENOMIC DNA]</scope>
    <source>
        <strain evidence="12 13">DSM 40084</strain>
    </source>
</reference>
<evidence type="ECO:0000256" key="10">
    <source>
        <dbReference type="PIRSR" id="PIRSR004682-4"/>
    </source>
</evidence>
<proteinExistence type="inferred from homology"/>
<evidence type="ECO:0000313" key="12">
    <source>
        <dbReference type="EMBL" id="MBB5794801.1"/>
    </source>
</evidence>
<evidence type="ECO:0000256" key="3">
    <source>
        <dbReference type="ARBA" id="ARBA00022723"/>
    </source>
</evidence>
<evidence type="ECO:0000313" key="11">
    <source>
        <dbReference type="EMBL" id="ADB92560.1"/>
    </source>
</evidence>
<evidence type="ECO:0000256" key="4">
    <source>
        <dbReference type="ARBA" id="ARBA00022801"/>
    </source>
</evidence>
<dbReference type="PANTHER" id="PTHR42891">
    <property type="entry name" value="D-GLYCERO-BETA-D-MANNO-HEPTOSE-1,7-BISPHOSPHATE 7-PHOSPHATASE"/>
    <property type="match status" value="1"/>
</dbReference>
<feature type="binding site" evidence="10">
    <location>
        <position position="94"/>
    </location>
    <ligand>
        <name>Zn(2+)</name>
        <dbReference type="ChEBI" id="CHEBI:29105"/>
    </ligand>
</feature>
<dbReference type="NCBIfam" id="TIGR01662">
    <property type="entry name" value="HAD-SF-IIIA"/>
    <property type="match status" value="1"/>
</dbReference>
<dbReference type="GO" id="GO:0046872">
    <property type="term" value="F:metal ion binding"/>
    <property type="evidence" value="ECO:0007669"/>
    <property type="project" value="UniProtKB-KW"/>
</dbReference>
<keyword evidence="2 7" id="KW-0963">Cytoplasm</keyword>
<evidence type="ECO:0000256" key="2">
    <source>
        <dbReference type="ARBA" id="ARBA00022490"/>
    </source>
</evidence>
<feature type="binding site" evidence="10">
    <location>
        <position position="102"/>
    </location>
    <ligand>
        <name>Zn(2+)</name>
        <dbReference type="ChEBI" id="CHEBI:29105"/>
    </ligand>
</feature>
<keyword evidence="5 7" id="KW-0119">Carbohydrate metabolism</keyword>
<comment type="similarity">
    <text evidence="7">Belongs to the gmhB family.</text>
</comment>
<dbReference type="InterPro" id="IPR036412">
    <property type="entry name" value="HAD-like_sf"/>
</dbReference>
<feature type="site" description="Stabilizes the phosphoryl group" evidence="9">
    <location>
        <position position="58"/>
    </location>
</feature>
<dbReference type="SUPFAM" id="SSF56784">
    <property type="entry name" value="HAD-like"/>
    <property type="match status" value="1"/>
</dbReference>
<name>E9JES2_9ACTN</name>
<dbReference type="PANTHER" id="PTHR42891:SF1">
    <property type="entry name" value="D-GLYCERO-BETA-D-MANNO-HEPTOSE-1,7-BISPHOSPHATE 7-PHOSPHATASE"/>
    <property type="match status" value="1"/>
</dbReference>
<dbReference type="Gene3D" id="3.40.50.1000">
    <property type="entry name" value="HAD superfamily/HAD-like"/>
    <property type="match status" value="1"/>
</dbReference>
<feature type="binding site" evidence="10">
    <location>
        <position position="96"/>
    </location>
    <ligand>
        <name>Zn(2+)</name>
        <dbReference type="ChEBI" id="CHEBI:29105"/>
    </ligand>
</feature>
<feature type="binding site" evidence="10">
    <location>
        <position position="131"/>
    </location>
    <ligand>
        <name>Mg(2+)</name>
        <dbReference type="ChEBI" id="CHEBI:18420"/>
    </ligand>
</feature>
<dbReference type="EMBL" id="JACHNE010000001">
    <property type="protein sequence ID" value="MBB5794801.1"/>
    <property type="molecule type" value="Genomic_DNA"/>
</dbReference>
<dbReference type="EC" id="3.1.3.-" evidence="7"/>
<dbReference type="GO" id="GO:0005975">
    <property type="term" value="P:carbohydrate metabolic process"/>
    <property type="evidence" value="ECO:0007669"/>
    <property type="project" value="InterPro"/>
</dbReference>
<feature type="binding site" evidence="10">
    <location>
        <position position="12"/>
    </location>
    <ligand>
        <name>Mg(2+)</name>
        <dbReference type="ChEBI" id="CHEBI:18420"/>
    </ligand>
</feature>
<comment type="cofactor">
    <cofactor evidence="10">
        <name>Zn(2+)</name>
        <dbReference type="ChEBI" id="CHEBI:29105"/>
    </cofactor>
</comment>
<dbReference type="RefSeq" id="WP_184983828.1">
    <property type="nucleotide sequence ID" value="NZ_JACHNE010000001.1"/>
</dbReference>
<evidence type="ECO:0000313" key="13">
    <source>
        <dbReference type="Proteomes" id="UP000590647"/>
    </source>
</evidence>
<organism evidence="11">
    <name type="scientific">Streptomyces caelestis</name>
    <dbReference type="NCBI Taxonomy" id="36816"/>
    <lineage>
        <taxon>Bacteria</taxon>
        <taxon>Bacillati</taxon>
        <taxon>Actinomycetota</taxon>
        <taxon>Actinomycetes</taxon>
        <taxon>Kitasatosporales</taxon>
        <taxon>Streptomycetaceae</taxon>
        <taxon>Streptomyces</taxon>
    </lineage>
</organism>
<sequence>MSGRAAVLFDRDGVLVQALVRDGRPYPPRSLRELRLDEDAQDVVRRLTEAGWGVAVVTNQPDVPRGLMTEETVHRINRAVAAGLGLSESCFFTCFHDDDSGCECRKPGPALLVEAARSLGADLARCTVVGDRWRDIGAAHRAGCGAVWIDRGYREQAPQPPYDRVTSTAAAVDLVLGGRLRAESG</sequence>
<evidence type="ECO:0000256" key="1">
    <source>
        <dbReference type="ARBA" id="ARBA00004496"/>
    </source>
</evidence>
<dbReference type="EMBL" id="GQ844764">
    <property type="protein sequence ID" value="ADB92560.1"/>
    <property type="molecule type" value="Genomic_DNA"/>
</dbReference>
<gene>
    <name evidence="12" type="ORF">HDA41_002765</name>
</gene>
<dbReference type="GO" id="GO:0016791">
    <property type="term" value="F:phosphatase activity"/>
    <property type="evidence" value="ECO:0007669"/>
    <property type="project" value="InterPro"/>
</dbReference>
<dbReference type="Proteomes" id="UP000590647">
    <property type="component" value="Unassembled WGS sequence"/>
</dbReference>
<accession>E9JES2</accession>
<dbReference type="GO" id="GO:0005737">
    <property type="term" value="C:cytoplasm"/>
    <property type="evidence" value="ECO:0007669"/>
    <property type="project" value="UniProtKB-SubCell"/>
</dbReference>
<keyword evidence="10" id="KW-0460">Magnesium</keyword>
<reference evidence="11" key="1">
    <citation type="journal article" date="2015" name="PLoS ONE">
        <title>Lincosamide synthetase-a unique condensation system combining elements of nonribosomal peptide synthetase and mycothiol metabolism.</title>
        <authorList>
            <person name="Janata J."/>
            <person name="Kadlcik S."/>
            <person name="Koberska M."/>
            <person name="Ulanova D."/>
            <person name="Kamenik Z."/>
            <person name="Novak P."/>
            <person name="Kopecky J."/>
            <person name="Novotna J."/>
            <person name="Radojevic B."/>
            <person name="Plhackova K."/>
            <person name="Gazak R."/>
            <person name="Najmanova L."/>
        </authorList>
    </citation>
    <scope>NUCLEOTIDE SEQUENCE</scope>
    <source>
        <strain evidence="11">ATCC 15084</strain>
    </source>
</reference>
<dbReference type="PIRSF" id="PIRSF004682">
    <property type="entry name" value="GmhB"/>
    <property type="match status" value="1"/>
</dbReference>
<comment type="subcellular location">
    <subcellularLocation>
        <location evidence="1 7">Cytoplasm</location>
    </subcellularLocation>
</comment>
<keyword evidence="10" id="KW-0862">Zinc</keyword>
<evidence type="ECO:0000256" key="5">
    <source>
        <dbReference type="ARBA" id="ARBA00023277"/>
    </source>
</evidence>
<dbReference type="InterPro" id="IPR006543">
    <property type="entry name" value="Histidinol-phos"/>
</dbReference>
<feature type="active site" description="Nucleophile" evidence="8">
    <location>
        <position position="10"/>
    </location>
</feature>
<keyword evidence="4 7" id="KW-0378">Hydrolase</keyword>
<evidence type="ECO:0000256" key="9">
    <source>
        <dbReference type="PIRSR" id="PIRSR004682-3"/>
    </source>
</evidence>
<feature type="active site" description="Proton donor" evidence="8">
    <location>
        <position position="12"/>
    </location>
</feature>
<feature type="binding site" evidence="10">
    <location>
        <position position="104"/>
    </location>
    <ligand>
        <name>Zn(2+)</name>
        <dbReference type="ChEBI" id="CHEBI:29105"/>
    </ligand>
</feature>
<feature type="site" description="Stabilizes the phosphoryl group" evidence="9">
    <location>
        <position position="106"/>
    </location>
</feature>
<protein>
    <recommendedName>
        <fullName evidence="6 7">D,D-heptose 1,7-bisphosphate phosphatase</fullName>
        <ecNumber evidence="7">3.1.3.-</ecNumber>
    </recommendedName>
</protein>
<comment type="cofactor">
    <cofactor evidence="10">
        <name>Mg(2+)</name>
        <dbReference type="ChEBI" id="CHEBI:18420"/>
    </cofactor>
</comment>
<dbReference type="Pfam" id="PF00702">
    <property type="entry name" value="Hydrolase"/>
    <property type="match status" value="1"/>
</dbReference>
<feature type="binding site" evidence="10">
    <location>
        <position position="10"/>
    </location>
    <ligand>
        <name>Mg(2+)</name>
        <dbReference type="ChEBI" id="CHEBI:18420"/>
    </ligand>
</feature>
<keyword evidence="13" id="KW-1185">Reference proteome</keyword>
<evidence type="ECO:0000256" key="6">
    <source>
        <dbReference type="ARBA" id="ARBA00031828"/>
    </source>
</evidence>
<evidence type="ECO:0000256" key="7">
    <source>
        <dbReference type="PIRNR" id="PIRNR004682"/>
    </source>
</evidence>
<keyword evidence="3 10" id="KW-0479">Metal-binding</keyword>
<dbReference type="AlphaFoldDB" id="E9JES2"/>
<dbReference type="InterPro" id="IPR023214">
    <property type="entry name" value="HAD_sf"/>
</dbReference>
<dbReference type="NCBIfam" id="TIGR01656">
    <property type="entry name" value="Histidinol-ppas"/>
    <property type="match status" value="1"/>
</dbReference>